<gene>
    <name evidence="4" type="ORF">D3868_07870</name>
    <name evidence="3" type="ORF">SIM66_14885</name>
</gene>
<feature type="domain" description="HTH luxR-type" evidence="2">
    <location>
        <begin position="294"/>
        <end position="321"/>
    </location>
</feature>
<feature type="compositionally biased region" description="Basic residues" evidence="1">
    <location>
        <begin position="356"/>
        <end position="370"/>
    </location>
</feature>
<dbReference type="InterPro" id="IPR036388">
    <property type="entry name" value="WH-like_DNA-bd_sf"/>
</dbReference>
<evidence type="ECO:0000313" key="3">
    <source>
        <dbReference type="EMBL" id="MDX5952460.1"/>
    </source>
</evidence>
<dbReference type="GeneID" id="56449653"/>
<sequence length="380" mass="41048">MSKRMTAGNASIPDALMHIVSASDQMGAIAYVFHNDRVVHANRQGRLVYPSLDWSGSVWFDDCFRAALSDRRILDADVLGDPEGHLVAAKVMRARSRAFRFRRRYGTIDYDRHHIGLDASWNAQIWFPVRHESVGDFALTPDTKPWELRRYAERERALSRVAQALDGLGVALAVLRADGALLDATRSMEQVLAARAGLEIDDKGRIAAPPTTTARLRRAIARVAAREAPGTVVPLRLAGVAEPVHAGVLPAGPHDPTVLLTLECGGAGNAEAALADAYGLTAQEAAVAARVAAGLTAEEVALDMGRALPTVRTQLSAARQKIAADRQHRLAHVLTRAAAMVGGLAPKAQGTVNHGRTQRVHRTVRPRLPHRPPGETWDAD</sequence>
<accession>A0A4D8QF63</accession>
<evidence type="ECO:0000256" key="1">
    <source>
        <dbReference type="SAM" id="MobiDB-lite"/>
    </source>
</evidence>
<dbReference type="EMBL" id="CP032339">
    <property type="protein sequence ID" value="QCO08957.1"/>
    <property type="molecule type" value="Genomic_DNA"/>
</dbReference>
<dbReference type="GO" id="GO:0003677">
    <property type="term" value="F:DNA binding"/>
    <property type="evidence" value="ECO:0007669"/>
    <property type="project" value="InterPro"/>
</dbReference>
<proteinExistence type="predicted"/>
<dbReference type="PROSITE" id="PS00622">
    <property type="entry name" value="HTH_LUXR_1"/>
    <property type="match status" value="1"/>
</dbReference>
<dbReference type="InterPro" id="IPR016032">
    <property type="entry name" value="Sig_transdc_resp-reg_C-effctor"/>
</dbReference>
<evidence type="ECO:0000313" key="5">
    <source>
        <dbReference type="Proteomes" id="UP000298774"/>
    </source>
</evidence>
<dbReference type="Proteomes" id="UP000298774">
    <property type="component" value="Chromosome"/>
</dbReference>
<name>A0A4D8QF63_AZOBR</name>
<dbReference type="EMBL" id="JAWXYC010000004">
    <property type="protein sequence ID" value="MDX5952460.1"/>
    <property type="molecule type" value="Genomic_DNA"/>
</dbReference>
<dbReference type="SUPFAM" id="SSF46894">
    <property type="entry name" value="C-terminal effector domain of the bipartite response regulators"/>
    <property type="match status" value="1"/>
</dbReference>
<evidence type="ECO:0000313" key="6">
    <source>
        <dbReference type="Proteomes" id="UP001277471"/>
    </source>
</evidence>
<keyword evidence="6" id="KW-1185">Reference proteome</keyword>
<feature type="region of interest" description="Disordered" evidence="1">
    <location>
        <begin position="348"/>
        <end position="380"/>
    </location>
</feature>
<dbReference type="AlphaFoldDB" id="A0A4D8QF63"/>
<evidence type="ECO:0000259" key="2">
    <source>
        <dbReference type="PROSITE" id="PS00622"/>
    </source>
</evidence>
<dbReference type="InterPro" id="IPR000792">
    <property type="entry name" value="Tscrpt_reg_LuxR_C"/>
</dbReference>
<reference evidence="3 6" key="2">
    <citation type="submission" date="2023-11" db="EMBL/GenBank/DDBJ databases">
        <title>MicrobeMod: A computational toolkit for identifying prokaryotic methylation and restriction-modification with nanopore sequencing.</title>
        <authorList>
            <person name="Crits-Christoph A."/>
            <person name="Kang S.C."/>
            <person name="Lee H."/>
            <person name="Ostrov N."/>
        </authorList>
    </citation>
    <scope>NUCLEOTIDE SEQUENCE [LARGE SCALE GENOMIC DNA]</scope>
    <source>
        <strain evidence="3 6">ATCC 29145</strain>
    </source>
</reference>
<dbReference type="Proteomes" id="UP001277471">
    <property type="component" value="Unassembled WGS sequence"/>
</dbReference>
<dbReference type="RefSeq" id="WP_059399003.1">
    <property type="nucleotide sequence ID" value="NZ_CP012914.1"/>
</dbReference>
<organism evidence="4 5">
    <name type="scientific">Azospirillum brasilense</name>
    <dbReference type="NCBI Taxonomy" id="192"/>
    <lineage>
        <taxon>Bacteria</taxon>
        <taxon>Pseudomonadati</taxon>
        <taxon>Pseudomonadota</taxon>
        <taxon>Alphaproteobacteria</taxon>
        <taxon>Rhodospirillales</taxon>
        <taxon>Azospirillaceae</taxon>
        <taxon>Azospirillum</taxon>
    </lineage>
</organism>
<protein>
    <submittedName>
        <fullName evidence="3 4">Transcriptional regulator</fullName>
    </submittedName>
</protein>
<dbReference type="SMART" id="SM00421">
    <property type="entry name" value="HTH_LUXR"/>
    <property type="match status" value="1"/>
</dbReference>
<evidence type="ECO:0000313" key="4">
    <source>
        <dbReference type="EMBL" id="QCO08957.1"/>
    </source>
</evidence>
<dbReference type="Gene3D" id="1.10.10.10">
    <property type="entry name" value="Winged helix-like DNA-binding domain superfamily/Winged helix DNA-binding domain"/>
    <property type="match status" value="1"/>
</dbReference>
<reference evidence="4 5" key="1">
    <citation type="submission" date="2018-09" db="EMBL/GenBank/DDBJ databases">
        <title>Whole genome based analysis of evolution and adaptive divergence in Indian and Brazilian strains of Azospirillum brasilense.</title>
        <authorList>
            <person name="Singh C."/>
            <person name="Tripathi A.K."/>
        </authorList>
    </citation>
    <scope>NUCLEOTIDE SEQUENCE [LARGE SCALE GENOMIC DNA]</scope>
    <source>
        <strain evidence="4 5">MTCC4038</strain>
    </source>
</reference>
<dbReference type="GO" id="GO:0006355">
    <property type="term" value="P:regulation of DNA-templated transcription"/>
    <property type="evidence" value="ECO:0007669"/>
    <property type="project" value="InterPro"/>
</dbReference>